<keyword evidence="1" id="KW-0732">Signal</keyword>
<dbReference type="Pfam" id="PF02681">
    <property type="entry name" value="DUF212"/>
    <property type="match status" value="1"/>
</dbReference>
<dbReference type="RefSeq" id="XP_001418271.1">
    <property type="nucleotide sequence ID" value="XM_001418234.1"/>
</dbReference>
<evidence type="ECO:0000313" key="2">
    <source>
        <dbReference type="EMBL" id="ABO96564.1"/>
    </source>
</evidence>
<dbReference type="AlphaFoldDB" id="A4RZ57"/>
<feature type="chain" id="PRO_5002672041" description="Phosphatidic acid phosphatase type 2/haloperoxidase domain-containing protein" evidence="1">
    <location>
        <begin position="19"/>
        <end position="142"/>
    </location>
</feature>
<gene>
    <name evidence="2" type="ORF">OSTLU_8448</name>
</gene>
<evidence type="ECO:0008006" key="4">
    <source>
        <dbReference type="Google" id="ProtNLM"/>
    </source>
</evidence>
<dbReference type="OrthoDB" id="498023at2759"/>
<evidence type="ECO:0000256" key="1">
    <source>
        <dbReference type="SAM" id="SignalP"/>
    </source>
</evidence>
<dbReference type="KEGG" id="olu:OSTLU_8448"/>
<dbReference type="PANTHER" id="PTHR31446:SF2">
    <property type="entry name" value="ACID PHOSPHATASE_VANADIUM-DEPENDENT HALOPEROXIDASE-RELATED PROTEIN"/>
    <property type="match status" value="1"/>
</dbReference>
<feature type="non-terminal residue" evidence="2">
    <location>
        <position position="142"/>
    </location>
</feature>
<dbReference type="PANTHER" id="PTHR31446">
    <property type="entry name" value="ACID PHOSPHATASE/VANADIUM-DEPENDENT HALOPEROXIDASE-RELATED PROTEIN"/>
    <property type="match status" value="1"/>
</dbReference>
<dbReference type="HOGENOM" id="CLU_073969_1_1_1"/>
<dbReference type="eggNOG" id="ENOG502RZ3E">
    <property type="taxonomic scope" value="Eukaryota"/>
</dbReference>
<dbReference type="SUPFAM" id="SSF48317">
    <property type="entry name" value="Acid phosphatase/Vanadium-dependent haloperoxidase"/>
    <property type="match status" value="1"/>
</dbReference>
<accession>A4RZ57</accession>
<dbReference type="InterPro" id="IPR003832">
    <property type="entry name" value="DUF212"/>
</dbReference>
<dbReference type="EMBL" id="CP000586">
    <property type="protein sequence ID" value="ABO96564.1"/>
    <property type="molecule type" value="Genomic_DNA"/>
</dbReference>
<reference evidence="2 3" key="1">
    <citation type="journal article" date="2007" name="Proc. Natl. Acad. Sci. U.S.A.">
        <title>The tiny eukaryote Ostreococcus provides genomic insights into the paradox of plankton speciation.</title>
        <authorList>
            <person name="Palenik B."/>
            <person name="Grimwood J."/>
            <person name="Aerts A."/>
            <person name="Rouze P."/>
            <person name="Salamov A."/>
            <person name="Putnam N."/>
            <person name="Dupont C."/>
            <person name="Jorgensen R."/>
            <person name="Derelle E."/>
            <person name="Rombauts S."/>
            <person name="Zhou K."/>
            <person name="Otillar R."/>
            <person name="Merchant S.S."/>
            <person name="Podell S."/>
            <person name="Gaasterland T."/>
            <person name="Napoli C."/>
            <person name="Gendler K."/>
            <person name="Manuell A."/>
            <person name="Tai V."/>
            <person name="Vallon O."/>
            <person name="Piganeau G."/>
            <person name="Jancek S."/>
            <person name="Heijde M."/>
            <person name="Jabbari K."/>
            <person name="Bowler C."/>
            <person name="Lohr M."/>
            <person name="Robbens S."/>
            <person name="Werner G."/>
            <person name="Dubchak I."/>
            <person name="Pazour G.J."/>
            <person name="Ren Q."/>
            <person name="Paulsen I."/>
            <person name="Delwiche C."/>
            <person name="Schmutz J."/>
            <person name="Rokhsar D."/>
            <person name="Van de Peer Y."/>
            <person name="Moreau H."/>
            <person name="Grigoriev I.V."/>
        </authorList>
    </citation>
    <scope>NUCLEOTIDE SEQUENCE [LARGE SCALE GENOMIC DNA]</scope>
    <source>
        <strain evidence="2 3">CCE9901</strain>
    </source>
</reference>
<dbReference type="OMA" id="TFIVIID"/>
<sequence>SALDNCGLIAAFVAVVAAQALKPLTARVAGGAWRPALALASGGFPSSHSAFVTALAAGVGAQWGYDSGSFACACAVSAVVMYDAMGVRRQAGFHATAINTLSLTDTLFDEGFDAFVGRLQERPLREHIGHTPVQVVAGAVTG</sequence>
<dbReference type="InterPro" id="IPR036938">
    <property type="entry name" value="PAP2/HPO_sf"/>
</dbReference>
<feature type="non-terminal residue" evidence="2">
    <location>
        <position position="1"/>
    </location>
</feature>
<feature type="signal peptide" evidence="1">
    <location>
        <begin position="1"/>
        <end position="18"/>
    </location>
</feature>
<dbReference type="GeneID" id="5002208"/>
<proteinExistence type="predicted"/>
<protein>
    <recommendedName>
        <fullName evidence="4">Phosphatidic acid phosphatase type 2/haloperoxidase domain-containing protein</fullName>
    </recommendedName>
</protein>
<dbReference type="Proteomes" id="UP000001568">
    <property type="component" value="Chromosome 6"/>
</dbReference>
<name>A4RZ57_OSTLU</name>
<organism evidence="2 3">
    <name type="scientific">Ostreococcus lucimarinus (strain CCE9901)</name>
    <dbReference type="NCBI Taxonomy" id="436017"/>
    <lineage>
        <taxon>Eukaryota</taxon>
        <taxon>Viridiplantae</taxon>
        <taxon>Chlorophyta</taxon>
        <taxon>Mamiellophyceae</taxon>
        <taxon>Mamiellales</taxon>
        <taxon>Bathycoccaceae</taxon>
        <taxon>Ostreococcus</taxon>
    </lineage>
</organism>
<dbReference type="Gramene" id="ABO96564">
    <property type="protein sequence ID" value="ABO96564"/>
    <property type="gene ID" value="OSTLU_8448"/>
</dbReference>
<keyword evidence="3" id="KW-1185">Reference proteome</keyword>
<evidence type="ECO:0000313" key="3">
    <source>
        <dbReference type="Proteomes" id="UP000001568"/>
    </source>
</evidence>